<feature type="compositionally biased region" description="Polar residues" evidence="1">
    <location>
        <begin position="226"/>
        <end position="249"/>
    </location>
</feature>
<evidence type="ECO:0000313" key="5">
    <source>
        <dbReference type="Proteomes" id="UP000176631"/>
    </source>
</evidence>
<dbReference type="InterPro" id="IPR043725">
    <property type="entry name" value="DUF5667"/>
</dbReference>
<dbReference type="AlphaFoldDB" id="A0A1G1W537"/>
<organism evidence="4 5">
    <name type="scientific">Candidatus Woykebacteria bacterium RBG_13_40_15</name>
    <dbReference type="NCBI Taxonomy" id="1802593"/>
    <lineage>
        <taxon>Bacteria</taxon>
        <taxon>Candidatus Woykeibacteriota</taxon>
    </lineage>
</organism>
<feature type="transmembrane region" description="Helical" evidence="2">
    <location>
        <begin position="49"/>
        <end position="72"/>
    </location>
</feature>
<keyword evidence="2" id="KW-0472">Membrane</keyword>
<gene>
    <name evidence="4" type="ORF">A2172_05270</name>
</gene>
<proteinExistence type="predicted"/>
<evidence type="ECO:0000313" key="4">
    <source>
        <dbReference type="EMBL" id="OGY22751.1"/>
    </source>
</evidence>
<sequence>MENENFAKIEDRLKTLANITPSAPWRTGLRSILLTATASRKKPSSSFALVMKLAGAGAFISVFLVSGTVIYAQNSLPGDLLYPVKKGYENIRLALTSEEDKFDEKQKLADKRIEELKKVVTERNQRSSDFAIKEVRSSVQEITEGVAAARKEYQSLKEAGKDTTTIEKSLSSLVPVLEGKQQDLTQIENALPEPQQPQIKQIRDALGDLQQKIENDLNLPPESENIENTTQGVINQPEEPQTSTQQVNP</sequence>
<keyword evidence="2" id="KW-1133">Transmembrane helix</keyword>
<reference evidence="4 5" key="1">
    <citation type="journal article" date="2016" name="Nat. Commun.">
        <title>Thousands of microbial genomes shed light on interconnected biogeochemical processes in an aquifer system.</title>
        <authorList>
            <person name="Anantharaman K."/>
            <person name="Brown C.T."/>
            <person name="Hug L.A."/>
            <person name="Sharon I."/>
            <person name="Castelle C.J."/>
            <person name="Probst A.J."/>
            <person name="Thomas B.C."/>
            <person name="Singh A."/>
            <person name="Wilkins M.J."/>
            <person name="Karaoz U."/>
            <person name="Brodie E.L."/>
            <person name="Williams K.H."/>
            <person name="Hubbard S.S."/>
            <person name="Banfield J.F."/>
        </authorList>
    </citation>
    <scope>NUCLEOTIDE SEQUENCE [LARGE SCALE GENOMIC DNA]</scope>
</reference>
<evidence type="ECO:0000256" key="2">
    <source>
        <dbReference type="SAM" id="Phobius"/>
    </source>
</evidence>
<dbReference type="Proteomes" id="UP000176631">
    <property type="component" value="Unassembled WGS sequence"/>
</dbReference>
<dbReference type="EMBL" id="MHCP01000036">
    <property type="protein sequence ID" value="OGY22751.1"/>
    <property type="molecule type" value="Genomic_DNA"/>
</dbReference>
<feature type="domain" description="DUF5667" evidence="3">
    <location>
        <begin position="75"/>
        <end position="168"/>
    </location>
</feature>
<feature type="region of interest" description="Disordered" evidence="1">
    <location>
        <begin position="211"/>
        <end position="249"/>
    </location>
</feature>
<name>A0A1G1W537_9BACT</name>
<comment type="caution">
    <text evidence="4">The sequence shown here is derived from an EMBL/GenBank/DDBJ whole genome shotgun (WGS) entry which is preliminary data.</text>
</comment>
<accession>A0A1G1W537</accession>
<evidence type="ECO:0000256" key="1">
    <source>
        <dbReference type="SAM" id="MobiDB-lite"/>
    </source>
</evidence>
<keyword evidence="2" id="KW-0812">Transmembrane</keyword>
<evidence type="ECO:0000259" key="3">
    <source>
        <dbReference type="Pfam" id="PF18915"/>
    </source>
</evidence>
<dbReference type="Pfam" id="PF18915">
    <property type="entry name" value="DUF5667"/>
    <property type="match status" value="1"/>
</dbReference>
<protein>
    <recommendedName>
        <fullName evidence="3">DUF5667 domain-containing protein</fullName>
    </recommendedName>
</protein>